<feature type="transmembrane region" description="Helical" evidence="1">
    <location>
        <begin position="5"/>
        <end position="24"/>
    </location>
</feature>
<evidence type="ECO:0000256" key="1">
    <source>
        <dbReference type="SAM" id="Phobius"/>
    </source>
</evidence>
<accession>A0ABW8TJY4</accession>
<evidence type="ECO:0000313" key="3">
    <source>
        <dbReference type="Proteomes" id="UP001623592"/>
    </source>
</evidence>
<name>A0ABW8TJY4_9CLOT</name>
<evidence type="ECO:0000313" key="2">
    <source>
        <dbReference type="EMBL" id="MFL0252822.1"/>
    </source>
</evidence>
<proteinExistence type="predicted"/>
<comment type="caution">
    <text evidence="2">The sequence shown here is derived from an EMBL/GenBank/DDBJ whole genome shotgun (WGS) entry which is preliminary data.</text>
</comment>
<feature type="transmembrane region" description="Helical" evidence="1">
    <location>
        <begin position="36"/>
        <end position="56"/>
    </location>
</feature>
<organism evidence="2 3">
    <name type="scientific">Clostridium neuense</name>
    <dbReference type="NCBI Taxonomy" id="1728934"/>
    <lineage>
        <taxon>Bacteria</taxon>
        <taxon>Bacillati</taxon>
        <taxon>Bacillota</taxon>
        <taxon>Clostridia</taxon>
        <taxon>Eubacteriales</taxon>
        <taxon>Clostridiaceae</taxon>
        <taxon>Clostridium</taxon>
    </lineage>
</organism>
<keyword evidence="1" id="KW-1133">Transmembrane helix</keyword>
<keyword evidence="1" id="KW-0812">Transmembrane</keyword>
<sequence length="128" mass="15034">MDLKILTASGILSMYCVEAIFIFLHNEIVELFEMVGMWFFINLAFIAVEICIEFPYQVQGYYKRKYAEEYRQWEGKSQIEWYGEKYFNKHILGTSKEEKTGNSDLANVQIIGSEKIHKAVLSGQRKKM</sequence>
<reference evidence="2 3" key="1">
    <citation type="submission" date="2024-11" db="EMBL/GenBank/DDBJ databases">
        <authorList>
            <person name="Heng Y.C."/>
            <person name="Lim A.C.H."/>
            <person name="Lee J.K.Y."/>
            <person name="Kittelmann S."/>
        </authorList>
    </citation>
    <scope>NUCLEOTIDE SEQUENCE [LARGE SCALE GENOMIC DNA]</scope>
    <source>
        <strain evidence="2 3">WILCCON 0114</strain>
    </source>
</reference>
<keyword evidence="3" id="KW-1185">Reference proteome</keyword>
<keyword evidence="1" id="KW-0472">Membrane</keyword>
<protein>
    <submittedName>
        <fullName evidence="2">Uncharacterized protein</fullName>
    </submittedName>
</protein>
<dbReference type="Proteomes" id="UP001623592">
    <property type="component" value="Unassembled WGS sequence"/>
</dbReference>
<dbReference type="EMBL" id="JBJIAA010000021">
    <property type="protein sequence ID" value="MFL0252822.1"/>
    <property type="molecule type" value="Genomic_DNA"/>
</dbReference>
<gene>
    <name evidence="2" type="ORF">ACJDT4_20650</name>
</gene>